<accession>A0ABI7Y0S3</accession>
<dbReference type="Ensembl" id="ENSFCTT00005040259.1">
    <property type="protein sequence ID" value="ENSFCTP00005028414.1"/>
    <property type="gene ID" value="ENSFCTG00005013989.1"/>
</dbReference>
<dbReference type="PANTHER" id="PTHR46723:SF1">
    <property type="entry name" value="LEUCINE-RICH REPEAT AND IQ DOMAIN-CONTAINING PROTEIN 3"/>
    <property type="match status" value="1"/>
</dbReference>
<name>A0ABI7Y0S3_FELCA</name>
<dbReference type="InterPro" id="IPR032675">
    <property type="entry name" value="LRR_dom_sf"/>
</dbReference>
<proteinExistence type="predicted"/>
<reference evidence="2" key="2">
    <citation type="submission" date="2025-08" db="UniProtKB">
        <authorList>
            <consortium name="Ensembl"/>
        </authorList>
    </citation>
    <scope>IDENTIFICATION</scope>
    <source>
        <strain evidence="2">breed Abyssinian</strain>
    </source>
</reference>
<dbReference type="Gene3D" id="3.80.10.10">
    <property type="entry name" value="Ribonuclease Inhibitor"/>
    <property type="match status" value="1"/>
</dbReference>
<dbReference type="InterPro" id="IPR052859">
    <property type="entry name" value="LRR-IQ_domain_protein"/>
</dbReference>
<dbReference type="SUPFAM" id="SSF52058">
    <property type="entry name" value="L domain-like"/>
    <property type="match status" value="1"/>
</dbReference>
<feature type="region of interest" description="Disordered" evidence="1">
    <location>
        <begin position="212"/>
        <end position="260"/>
    </location>
</feature>
<reference evidence="2 3" key="1">
    <citation type="submission" date="2021-02" db="EMBL/GenBank/DDBJ databases">
        <title>Safari Cat Assemblies.</title>
        <authorList>
            <person name="Bredemeyer K.R."/>
            <person name="Murphy W.J."/>
        </authorList>
    </citation>
    <scope>NUCLEOTIDE SEQUENCE [LARGE SCALE GENOMIC DNA]</scope>
</reference>
<dbReference type="PANTHER" id="PTHR46723">
    <property type="entry name" value="LEUCINE-RICH REPEAT AND IQ DOMAIN-CONTAINING PROTEIN 3"/>
    <property type="match status" value="1"/>
</dbReference>
<keyword evidence="3" id="KW-1185">Reference proteome</keyword>
<evidence type="ECO:0008006" key="4">
    <source>
        <dbReference type="Google" id="ProtNLM"/>
    </source>
</evidence>
<protein>
    <recommendedName>
        <fullName evidence="4">Leucine rich repeats and IQ motif containing 3</fullName>
    </recommendedName>
</protein>
<dbReference type="GeneTree" id="ENSGT00390000004404"/>
<sequence>MFHGTITKELTSHEEWSHYNDNMIEDQKDFVFVKFSGLHLKSMENLQSCISLRVCIFSNNFITDIHPLQSCIRLVKLDLHGNQGSTYGDEINNIKYIVSKINEILAHNSPVLIVQRWIRGFLVRKKMSPLLHKKDQEKFIGECETKWTFIPKGYEDSLFKHLFLQPETNRTGKLAHWKHNILSHVDLKSSREQRKHVSSILYELKTKEIGKKSKTSRHLIQKERTQKGEGQRRKQNVKQTPDFELSAQSPTDLMNREIMT</sequence>
<dbReference type="PROSITE" id="PS50096">
    <property type="entry name" value="IQ"/>
    <property type="match status" value="1"/>
</dbReference>
<feature type="compositionally biased region" description="Basic and acidic residues" evidence="1">
    <location>
        <begin position="220"/>
        <end position="232"/>
    </location>
</feature>
<reference evidence="2" key="3">
    <citation type="submission" date="2025-09" db="UniProtKB">
        <authorList>
            <consortium name="Ensembl"/>
        </authorList>
    </citation>
    <scope>IDENTIFICATION</scope>
    <source>
        <strain evidence="2">breed Abyssinian</strain>
    </source>
</reference>
<evidence type="ECO:0000313" key="2">
    <source>
        <dbReference type="Ensembl" id="ENSFCTP00005028414.1"/>
    </source>
</evidence>
<dbReference type="Proteomes" id="UP000823872">
    <property type="component" value="Chromosome C1"/>
</dbReference>
<evidence type="ECO:0000313" key="3">
    <source>
        <dbReference type="Proteomes" id="UP000823872"/>
    </source>
</evidence>
<organism evidence="2 3">
    <name type="scientific">Felis catus</name>
    <name type="common">Cat</name>
    <name type="synonym">Felis silvestris catus</name>
    <dbReference type="NCBI Taxonomy" id="9685"/>
    <lineage>
        <taxon>Eukaryota</taxon>
        <taxon>Metazoa</taxon>
        <taxon>Chordata</taxon>
        <taxon>Craniata</taxon>
        <taxon>Vertebrata</taxon>
        <taxon>Euteleostomi</taxon>
        <taxon>Mammalia</taxon>
        <taxon>Eutheria</taxon>
        <taxon>Laurasiatheria</taxon>
        <taxon>Carnivora</taxon>
        <taxon>Feliformia</taxon>
        <taxon>Felidae</taxon>
        <taxon>Felinae</taxon>
        <taxon>Felis</taxon>
    </lineage>
</organism>
<gene>
    <name evidence="2" type="primary">LRRIQ3</name>
</gene>
<evidence type="ECO:0000256" key="1">
    <source>
        <dbReference type="SAM" id="MobiDB-lite"/>
    </source>
</evidence>